<keyword evidence="5" id="KW-1185">Reference proteome</keyword>
<dbReference type="SUPFAM" id="SSF53032">
    <property type="entry name" value="tRNA-intron endonuclease catalytic domain-like"/>
    <property type="match status" value="1"/>
</dbReference>
<evidence type="ECO:0000256" key="1">
    <source>
        <dbReference type="ARBA" id="ARBA00006091"/>
    </source>
</evidence>
<keyword evidence="4" id="KW-0540">Nuclease</keyword>
<dbReference type="InParanoid" id="A0A5J5F1C6"/>
<dbReference type="GO" id="GO:0000379">
    <property type="term" value="P:tRNA-type intron splice site recognition and cleavage"/>
    <property type="evidence" value="ECO:0007669"/>
    <property type="project" value="InterPro"/>
</dbReference>
<organism evidence="4 5">
    <name type="scientific">Sphaerosporella brunnea</name>
    <dbReference type="NCBI Taxonomy" id="1250544"/>
    <lineage>
        <taxon>Eukaryota</taxon>
        <taxon>Fungi</taxon>
        <taxon>Dikarya</taxon>
        <taxon>Ascomycota</taxon>
        <taxon>Pezizomycotina</taxon>
        <taxon>Pezizomycetes</taxon>
        <taxon>Pezizales</taxon>
        <taxon>Pyronemataceae</taxon>
        <taxon>Sphaerosporella</taxon>
    </lineage>
</organism>
<keyword evidence="4" id="KW-0255">Endonuclease</keyword>
<dbReference type="OrthoDB" id="10002170at2759"/>
<dbReference type="PANTHER" id="PTHR28518:SF1">
    <property type="entry name" value="TRNA-SPLICING ENDONUCLEASE SUBUNIT SEN15"/>
    <property type="match status" value="1"/>
</dbReference>
<feature type="domain" description="tRNA-splicing endonuclease subunit Sen15" evidence="3">
    <location>
        <begin position="19"/>
        <end position="140"/>
    </location>
</feature>
<dbReference type="EMBL" id="VXIS01000057">
    <property type="protein sequence ID" value="KAA8909455.1"/>
    <property type="molecule type" value="Genomic_DNA"/>
</dbReference>
<dbReference type="PANTHER" id="PTHR28518">
    <property type="entry name" value="TRNA-SPLICING ENDONUCLEASE SUBUNIT SEN15"/>
    <property type="match status" value="1"/>
</dbReference>
<dbReference type="FunCoup" id="A0A5J5F1C6">
    <property type="interactions" value="80"/>
</dbReference>
<protein>
    <submittedName>
        <fullName evidence="4">tRNA-splicing endonuclease subunit Sen15</fullName>
    </submittedName>
</protein>
<dbReference type="GO" id="GO:0000213">
    <property type="term" value="F:tRNA-intron lyase activity"/>
    <property type="evidence" value="ECO:0007669"/>
    <property type="project" value="TreeGrafter"/>
</dbReference>
<name>A0A5J5F1C6_9PEZI</name>
<keyword evidence="2" id="KW-0819">tRNA processing</keyword>
<dbReference type="Gene3D" id="3.40.1350.10">
    <property type="match status" value="1"/>
</dbReference>
<dbReference type="GO" id="GO:0000214">
    <property type="term" value="C:tRNA-intron endonuclease complex"/>
    <property type="evidence" value="ECO:0007669"/>
    <property type="project" value="InterPro"/>
</dbReference>
<dbReference type="GO" id="GO:0003676">
    <property type="term" value="F:nucleic acid binding"/>
    <property type="evidence" value="ECO:0007669"/>
    <property type="project" value="InterPro"/>
</dbReference>
<dbReference type="InterPro" id="IPR042777">
    <property type="entry name" value="Sen15_fungi"/>
</dbReference>
<evidence type="ECO:0000313" key="5">
    <source>
        <dbReference type="Proteomes" id="UP000326924"/>
    </source>
</evidence>
<dbReference type="InterPro" id="IPR036167">
    <property type="entry name" value="tRNA_intron_Endo_cat-like_sf"/>
</dbReference>
<dbReference type="Proteomes" id="UP000326924">
    <property type="component" value="Unassembled WGS sequence"/>
</dbReference>
<keyword evidence="4" id="KW-0378">Hydrolase</keyword>
<evidence type="ECO:0000256" key="2">
    <source>
        <dbReference type="ARBA" id="ARBA00022694"/>
    </source>
</evidence>
<sequence>MTSYTPAEHQAHAHLLQTVHANLEHTALWTSLTAHTTSTYPRPLLSGVPPAPIYVDPDADPNVPLPAASTQREWVLPVDLREKWSPKKMAQVFDSLPAGDWGVDAKGGLRKKRLLLAVVAEDSTVVYYFVHDGVVKPRQN</sequence>
<evidence type="ECO:0000313" key="4">
    <source>
        <dbReference type="EMBL" id="KAA8909455.1"/>
    </source>
</evidence>
<proteinExistence type="inferred from homology"/>
<dbReference type="Pfam" id="PF09631">
    <property type="entry name" value="Sen15"/>
    <property type="match status" value="1"/>
</dbReference>
<gene>
    <name evidence="4" type="ORF">FN846DRAFT_942238</name>
</gene>
<dbReference type="AlphaFoldDB" id="A0A5J5F1C6"/>
<comment type="similarity">
    <text evidence="1">Belongs to the SEN15 family.</text>
</comment>
<dbReference type="InterPro" id="IPR018593">
    <property type="entry name" value="tRNA-endonuc_su_Sen15"/>
</dbReference>
<evidence type="ECO:0000259" key="3">
    <source>
        <dbReference type="Pfam" id="PF09631"/>
    </source>
</evidence>
<accession>A0A5J5F1C6</accession>
<comment type="caution">
    <text evidence="4">The sequence shown here is derived from an EMBL/GenBank/DDBJ whole genome shotgun (WGS) entry which is preliminary data.</text>
</comment>
<dbReference type="InterPro" id="IPR011856">
    <property type="entry name" value="tRNA_endonuc-like_dom_sf"/>
</dbReference>
<reference evidence="4 5" key="1">
    <citation type="submission" date="2019-09" db="EMBL/GenBank/DDBJ databases">
        <title>Draft genome of the ectomycorrhizal ascomycete Sphaerosporella brunnea.</title>
        <authorList>
            <consortium name="DOE Joint Genome Institute"/>
            <person name="Benucci G.M."/>
            <person name="Marozzi G."/>
            <person name="Antonielli L."/>
            <person name="Sanchez S."/>
            <person name="Marco P."/>
            <person name="Wang X."/>
            <person name="Falini L.B."/>
            <person name="Barry K."/>
            <person name="Haridas S."/>
            <person name="Lipzen A."/>
            <person name="Labutti K."/>
            <person name="Grigoriev I.V."/>
            <person name="Murat C."/>
            <person name="Martin F."/>
            <person name="Albertini E."/>
            <person name="Donnini D."/>
            <person name="Bonito G."/>
        </authorList>
    </citation>
    <scope>NUCLEOTIDE SEQUENCE [LARGE SCALE GENOMIC DNA]</scope>
    <source>
        <strain evidence="4 5">Sb_GMNB300</strain>
    </source>
</reference>